<evidence type="ECO:0000313" key="5">
    <source>
        <dbReference type="Proteomes" id="UP001589906"/>
    </source>
</evidence>
<dbReference type="Pfam" id="PF07995">
    <property type="entry name" value="GSDH"/>
    <property type="match status" value="1"/>
</dbReference>
<keyword evidence="5" id="KW-1185">Reference proteome</keyword>
<feature type="domain" description="Glucose/Sorbosone dehydrogenase" evidence="3">
    <location>
        <begin position="71"/>
        <end position="403"/>
    </location>
</feature>
<evidence type="ECO:0000259" key="3">
    <source>
        <dbReference type="Pfam" id="PF07995"/>
    </source>
</evidence>
<feature type="chain" id="PRO_5046988127" evidence="2">
    <location>
        <begin position="21"/>
        <end position="408"/>
    </location>
</feature>
<evidence type="ECO:0000313" key="4">
    <source>
        <dbReference type="EMBL" id="MFC0634738.1"/>
    </source>
</evidence>
<organism evidence="4 5">
    <name type="scientific">Brevundimonas balnearis</name>
    <dbReference type="NCBI Taxonomy" id="1572858"/>
    <lineage>
        <taxon>Bacteria</taxon>
        <taxon>Pseudomonadati</taxon>
        <taxon>Pseudomonadota</taxon>
        <taxon>Alphaproteobacteria</taxon>
        <taxon>Caulobacterales</taxon>
        <taxon>Caulobacteraceae</taxon>
        <taxon>Brevundimonas</taxon>
    </lineage>
</organism>
<evidence type="ECO:0000256" key="2">
    <source>
        <dbReference type="SAM" id="SignalP"/>
    </source>
</evidence>
<accession>A0ABV6R540</accession>
<dbReference type="GO" id="GO:0016491">
    <property type="term" value="F:oxidoreductase activity"/>
    <property type="evidence" value="ECO:0007669"/>
    <property type="project" value="UniProtKB-KW"/>
</dbReference>
<protein>
    <submittedName>
        <fullName evidence="4">PQQ-dependent sugar dehydrogenase</fullName>
        <ecNumber evidence="4">1.1.5.-</ecNumber>
    </submittedName>
</protein>
<dbReference type="PANTHER" id="PTHR19328:SF75">
    <property type="entry name" value="ALDOSE SUGAR DEHYDROGENASE YLII"/>
    <property type="match status" value="1"/>
</dbReference>
<sequence length="408" mass="43628">MRHAWFAAAAVAAFATACSAQEPAAPAPEGAPVETRAPNAPDQQPAFEGQTRAPGVRTSVALAHQVVIDGLEHPWGLAQLPDGRWLVTERPGRLRIIGADGTLSAPVQGLPEVFAQRQGGLLDIVVGPTYAEDGLVYWSYSEPRGETGNGTAVARGRLSADGTRMEDVQVIFRAVPPYGNGMHYGSSLTFDPQGRLYITVGERSDRQTRPQAQQLDSHYGKTIRINADGSVPADNPFVNRDGALPEIFSWGHRNAQGAATDPAGRVWTIEHGARGGDELNLEIAGANYGWGDVTYGIEYNGQIIGEGITQREGVTQPVYYWDPVIAPGGMTFYDADLVPEWRGNAFVAGLAGEHLARLVIEGDRVVGEERLLTDLGERVRDVTVGADGALYVVTDEDDGKVVRLGPAG</sequence>
<dbReference type="PANTHER" id="PTHR19328">
    <property type="entry name" value="HEDGEHOG-INTERACTING PROTEIN"/>
    <property type="match status" value="1"/>
</dbReference>
<dbReference type="InterPro" id="IPR011041">
    <property type="entry name" value="Quinoprot_gluc/sorb_DH_b-prop"/>
</dbReference>
<dbReference type="PROSITE" id="PS51257">
    <property type="entry name" value="PROKAR_LIPOPROTEIN"/>
    <property type="match status" value="1"/>
</dbReference>
<proteinExistence type="predicted"/>
<feature type="compositionally biased region" description="Low complexity" evidence="1">
    <location>
        <begin position="23"/>
        <end position="34"/>
    </location>
</feature>
<dbReference type="EMBL" id="JBHLSW010000014">
    <property type="protein sequence ID" value="MFC0634738.1"/>
    <property type="molecule type" value="Genomic_DNA"/>
</dbReference>
<feature type="signal peptide" evidence="2">
    <location>
        <begin position="1"/>
        <end position="20"/>
    </location>
</feature>
<dbReference type="Gene3D" id="2.120.10.30">
    <property type="entry name" value="TolB, C-terminal domain"/>
    <property type="match status" value="1"/>
</dbReference>
<dbReference type="EC" id="1.1.5.-" evidence="4"/>
<gene>
    <name evidence="4" type="ORF">ACFFGE_12730</name>
</gene>
<keyword evidence="4" id="KW-0560">Oxidoreductase</keyword>
<name>A0ABV6R540_9CAUL</name>
<comment type="caution">
    <text evidence="4">The sequence shown here is derived from an EMBL/GenBank/DDBJ whole genome shotgun (WGS) entry which is preliminary data.</text>
</comment>
<feature type="region of interest" description="Disordered" evidence="1">
    <location>
        <begin position="23"/>
        <end position="53"/>
    </location>
</feature>
<reference evidence="4 5" key="1">
    <citation type="submission" date="2024-09" db="EMBL/GenBank/DDBJ databases">
        <authorList>
            <person name="Sun Q."/>
            <person name="Mori K."/>
        </authorList>
    </citation>
    <scope>NUCLEOTIDE SEQUENCE [LARGE SCALE GENOMIC DNA]</scope>
    <source>
        <strain evidence="4 5">NCAIM B.02621</strain>
    </source>
</reference>
<dbReference type="InterPro" id="IPR012938">
    <property type="entry name" value="Glc/Sorbosone_DH"/>
</dbReference>
<dbReference type="SUPFAM" id="SSF50952">
    <property type="entry name" value="Soluble quinoprotein glucose dehydrogenase"/>
    <property type="match status" value="1"/>
</dbReference>
<dbReference type="Proteomes" id="UP001589906">
    <property type="component" value="Unassembled WGS sequence"/>
</dbReference>
<dbReference type="InterPro" id="IPR011042">
    <property type="entry name" value="6-blade_b-propeller_TolB-like"/>
</dbReference>
<keyword evidence="2" id="KW-0732">Signal</keyword>
<evidence type="ECO:0000256" key="1">
    <source>
        <dbReference type="SAM" id="MobiDB-lite"/>
    </source>
</evidence>
<dbReference type="RefSeq" id="WP_376836807.1">
    <property type="nucleotide sequence ID" value="NZ_JBHLSW010000014.1"/>
</dbReference>